<accession>A0A1W1ZQZ7</accession>
<feature type="transmembrane region" description="Helical" evidence="1">
    <location>
        <begin position="284"/>
        <end position="309"/>
    </location>
</feature>
<reference evidence="2 3" key="1">
    <citation type="submission" date="2017-04" db="EMBL/GenBank/DDBJ databases">
        <authorList>
            <person name="Afonso C.L."/>
            <person name="Miller P.J."/>
            <person name="Scott M.A."/>
            <person name="Spackman E."/>
            <person name="Goraichik I."/>
            <person name="Dimitrov K.M."/>
            <person name="Suarez D.L."/>
            <person name="Swayne D.E."/>
        </authorList>
    </citation>
    <scope>NUCLEOTIDE SEQUENCE [LARGE SCALE GENOMIC DNA]</scope>
    <source>
        <strain evidence="2 3">CGMCC 1.10972</strain>
    </source>
</reference>
<evidence type="ECO:0000313" key="3">
    <source>
        <dbReference type="Proteomes" id="UP000192656"/>
    </source>
</evidence>
<protein>
    <recommendedName>
        <fullName evidence="4">DUF2232 domain-containing protein</fullName>
    </recommendedName>
</protein>
<organism evidence="2 3">
    <name type="scientific">Fulvimarina manganoxydans</name>
    <dbReference type="NCBI Taxonomy" id="937218"/>
    <lineage>
        <taxon>Bacteria</taxon>
        <taxon>Pseudomonadati</taxon>
        <taxon>Pseudomonadota</taxon>
        <taxon>Alphaproteobacteria</taxon>
        <taxon>Hyphomicrobiales</taxon>
        <taxon>Aurantimonadaceae</taxon>
        <taxon>Fulvimarina</taxon>
    </lineage>
</organism>
<feature type="transmembrane region" description="Helical" evidence="1">
    <location>
        <begin position="251"/>
        <end position="272"/>
    </location>
</feature>
<evidence type="ECO:0000256" key="1">
    <source>
        <dbReference type="SAM" id="Phobius"/>
    </source>
</evidence>
<dbReference type="RefSeq" id="WP_084408890.1">
    <property type="nucleotide sequence ID" value="NZ_FWXR01000003.1"/>
</dbReference>
<dbReference type="OrthoDB" id="8454704at2"/>
<keyword evidence="3" id="KW-1185">Reference proteome</keyword>
<dbReference type="EMBL" id="FWXR01000003">
    <property type="protein sequence ID" value="SMC50824.1"/>
    <property type="molecule type" value="Genomic_DNA"/>
</dbReference>
<feature type="transmembrane region" description="Helical" evidence="1">
    <location>
        <begin position="126"/>
        <end position="146"/>
    </location>
</feature>
<keyword evidence="1" id="KW-0812">Transmembrane</keyword>
<dbReference type="AlphaFoldDB" id="A0A1W1ZQZ7"/>
<keyword evidence="1" id="KW-0472">Membrane</keyword>
<dbReference type="Proteomes" id="UP000192656">
    <property type="component" value="Unassembled WGS sequence"/>
</dbReference>
<feature type="transmembrane region" description="Helical" evidence="1">
    <location>
        <begin position="178"/>
        <end position="204"/>
    </location>
</feature>
<proteinExistence type="predicted"/>
<evidence type="ECO:0008006" key="4">
    <source>
        <dbReference type="Google" id="ProtNLM"/>
    </source>
</evidence>
<feature type="transmembrane region" description="Helical" evidence="1">
    <location>
        <begin position="225"/>
        <end position="245"/>
    </location>
</feature>
<evidence type="ECO:0000313" key="2">
    <source>
        <dbReference type="EMBL" id="SMC50824.1"/>
    </source>
</evidence>
<feature type="transmembrane region" description="Helical" evidence="1">
    <location>
        <begin position="52"/>
        <end position="68"/>
    </location>
</feature>
<keyword evidence="1" id="KW-1133">Transmembrane helix</keyword>
<sequence>MTPSTLLVAGLSGLASALLFAGLALQSGSAVGLALAAPLPIAIAGLGWGRSAGYIAALVGPLVIFLITQNVPSAFTLAIALTLPIAVAAHLGGRASVTESTAETPHSPHDVPMSEPAIRWFPVSRILFVLTVAAAVACVLLGWMLAYDPQEILPALTASLTEGANDLDPAARVQLENMAGLIVALVPLIQPAVLTLVLVICLYLGARIARSSGKFPRPQDDLPQVANLPQGALLIFVVSLIGTFIPGAAHLVATVFTGAFGIAFALVGLARLHRRTRGRPARGLVLFTVYATILLLTFPLLVFVVMGIVETWRRGEALTRPGPR</sequence>
<gene>
    <name evidence="2" type="ORF">SAMN06297251_10353</name>
</gene>
<dbReference type="STRING" id="937218.SAMN06297251_10353"/>
<name>A0A1W1ZQZ7_9HYPH</name>